<keyword evidence="2" id="KW-0813">Transport</keyword>
<name>J9GDF1_9ZZZZ</name>
<evidence type="ECO:0000256" key="4">
    <source>
        <dbReference type="ARBA" id="ARBA00022475"/>
    </source>
</evidence>
<dbReference type="EMBL" id="AMCI01001492">
    <property type="protein sequence ID" value="EJX05372.1"/>
    <property type="molecule type" value="Genomic_DNA"/>
</dbReference>
<feature type="transmembrane region" description="Helical" evidence="10">
    <location>
        <begin position="257"/>
        <end position="278"/>
    </location>
</feature>
<evidence type="ECO:0000256" key="6">
    <source>
        <dbReference type="ARBA" id="ARBA00022989"/>
    </source>
</evidence>
<dbReference type="GO" id="GO:0042910">
    <property type="term" value="F:xenobiotic transmembrane transporter activity"/>
    <property type="evidence" value="ECO:0007669"/>
    <property type="project" value="InterPro"/>
</dbReference>
<comment type="subcellular location">
    <subcellularLocation>
        <location evidence="1">Cell membrane</location>
        <topology evidence="1">Multi-pass membrane protein</topology>
    </subcellularLocation>
</comment>
<evidence type="ECO:0000256" key="8">
    <source>
        <dbReference type="ARBA" id="ARBA00023136"/>
    </source>
</evidence>
<dbReference type="InterPro" id="IPR050222">
    <property type="entry name" value="MATE_MdtK"/>
</dbReference>
<dbReference type="Pfam" id="PF01554">
    <property type="entry name" value="MatE"/>
    <property type="match status" value="2"/>
</dbReference>
<keyword evidence="7" id="KW-0406">Ion transport</keyword>
<dbReference type="PANTHER" id="PTHR43298:SF2">
    <property type="entry name" value="FMN_FAD EXPORTER YEEO-RELATED"/>
    <property type="match status" value="1"/>
</dbReference>
<organism evidence="11">
    <name type="scientific">gut metagenome</name>
    <dbReference type="NCBI Taxonomy" id="749906"/>
    <lineage>
        <taxon>unclassified sequences</taxon>
        <taxon>metagenomes</taxon>
        <taxon>organismal metagenomes</taxon>
    </lineage>
</organism>
<dbReference type="PIRSF" id="PIRSF006603">
    <property type="entry name" value="DinF"/>
    <property type="match status" value="1"/>
</dbReference>
<feature type="transmembrane region" description="Helical" evidence="10">
    <location>
        <begin position="387"/>
        <end position="406"/>
    </location>
</feature>
<feature type="transmembrane region" description="Helical" evidence="10">
    <location>
        <begin position="165"/>
        <end position="185"/>
    </location>
</feature>
<evidence type="ECO:0000256" key="3">
    <source>
        <dbReference type="ARBA" id="ARBA00022449"/>
    </source>
</evidence>
<comment type="caution">
    <text evidence="11">The sequence shown here is derived from an EMBL/GenBank/DDBJ whole genome shotgun (WGS) entry which is preliminary data.</text>
</comment>
<feature type="transmembrane region" description="Helical" evidence="10">
    <location>
        <begin position="49"/>
        <end position="82"/>
    </location>
</feature>
<proteinExistence type="predicted"/>
<sequence length="449" mass="49541">MSSKRSLTHGSILRSLLYFTLPMMLGALLQQAYNLTDTWIVGHFLGTHALAAVGASYTLLVFLVSILGGLAMGSGTVVSMYYGSGNMLGLRRSFFMAFVLIGLISLGLTLGMFVGMDSLLYFLQIPPDVYVEMRSYLWISFWGIPWICFYNFYSAMLRAVGDSLMPLYFLALSVVLNVLLDLWFIQVLAWGVAGAAAATVVAQCIAAVGLGVYVCLQRPEFRCTKKDVCWDLACLREILSFSTLTCLQQSVMNLGILMVQGLVNSFGAVVMAAFAIAVKIDALAYMPVQEFGNAFSTFVAQNFGACQFGRIRQATYLAFLLSGVFSLLVSVVIFIYAESLMKLFIASSEQDVVQVGVQYLRIEGAFYVGIAFLFLLYGYYRAIRMPVMSVILTVLSLGTRVGLAYFLASMPEVQVLGIWWSIPIGWFIADAVGLGCYRYLSRKTPMRHC</sequence>
<keyword evidence="6 10" id="KW-1133">Transmembrane helix</keyword>
<dbReference type="InterPro" id="IPR048279">
    <property type="entry name" value="MdtK-like"/>
</dbReference>
<evidence type="ECO:0000313" key="11">
    <source>
        <dbReference type="EMBL" id="EJX05372.1"/>
    </source>
</evidence>
<keyword evidence="5 10" id="KW-0812">Transmembrane</keyword>
<feature type="transmembrane region" description="Helical" evidence="10">
    <location>
        <begin position="357"/>
        <end position="380"/>
    </location>
</feature>
<feature type="transmembrane region" description="Helical" evidence="10">
    <location>
        <begin position="418"/>
        <end position="440"/>
    </location>
</feature>
<gene>
    <name evidence="11" type="ORF">EVA_06520</name>
</gene>
<keyword evidence="8 10" id="KW-0472">Membrane</keyword>
<keyword evidence="4" id="KW-1003">Cell membrane</keyword>
<dbReference type="PANTHER" id="PTHR43298">
    <property type="entry name" value="MULTIDRUG RESISTANCE PROTEIN NORM-RELATED"/>
    <property type="match status" value="1"/>
</dbReference>
<evidence type="ECO:0000256" key="1">
    <source>
        <dbReference type="ARBA" id="ARBA00004651"/>
    </source>
</evidence>
<evidence type="ECO:0000256" key="5">
    <source>
        <dbReference type="ARBA" id="ARBA00022692"/>
    </source>
</evidence>
<dbReference type="InterPro" id="IPR002528">
    <property type="entry name" value="MATE_fam"/>
</dbReference>
<protein>
    <recommendedName>
        <fullName evidence="9">Multidrug-efflux transporter</fullName>
    </recommendedName>
</protein>
<dbReference type="AlphaFoldDB" id="J9GDF1"/>
<feature type="transmembrane region" description="Helical" evidence="10">
    <location>
        <begin position="135"/>
        <end position="153"/>
    </location>
</feature>
<evidence type="ECO:0000256" key="7">
    <source>
        <dbReference type="ARBA" id="ARBA00023065"/>
    </source>
</evidence>
<evidence type="ECO:0000256" key="2">
    <source>
        <dbReference type="ARBA" id="ARBA00022448"/>
    </source>
</evidence>
<dbReference type="NCBIfam" id="TIGR00797">
    <property type="entry name" value="matE"/>
    <property type="match status" value="1"/>
</dbReference>
<dbReference type="GO" id="GO:0005886">
    <property type="term" value="C:plasma membrane"/>
    <property type="evidence" value="ECO:0007669"/>
    <property type="project" value="UniProtKB-SubCell"/>
</dbReference>
<keyword evidence="3" id="KW-0050">Antiport</keyword>
<accession>J9GDF1</accession>
<dbReference type="GO" id="GO:0006811">
    <property type="term" value="P:monoatomic ion transport"/>
    <property type="evidence" value="ECO:0007669"/>
    <property type="project" value="UniProtKB-KW"/>
</dbReference>
<feature type="transmembrane region" description="Helical" evidence="10">
    <location>
        <begin position="12"/>
        <end position="29"/>
    </location>
</feature>
<feature type="transmembrane region" description="Helical" evidence="10">
    <location>
        <begin position="191"/>
        <end position="216"/>
    </location>
</feature>
<evidence type="ECO:0000256" key="9">
    <source>
        <dbReference type="ARBA" id="ARBA00031636"/>
    </source>
</evidence>
<dbReference type="GO" id="GO:0015297">
    <property type="term" value="F:antiporter activity"/>
    <property type="evidence" value="ECO:0007669"/>
    <property type="project" value="UniProtKB-KW"/>
</dbReference>
<reference evidence="11" key="1">
    <citation type="journal article" date="2012" name="PLoS ONE">
        <title>Gene sets for utilization of primary and secondary nutrition supplies in the distal gut of endangered iberian lynx.</title>
        <authorList>
            <person name="Alcaide M."/>
            <person name="Messina E."/>
            <person name="Richter M."/>
            <person name="Bargiela R."/>
            <person name="Peplies J."/>
            <person name="Huws S.A."/>
            <person name="Newbold C.J."/>
            <person name="Golyshin P.N."/>
            <person name="Simon M.A."/>
            <person name="Lopez G."/>
            <person name="Yakimov M.M."/>
            <person name="Ferrer M."/>
        </authorList>
    </citation>
    <scope>NUCLEOTIDE SEQUENCE</scope>
</reference>
<dbReference type="CDD" id="cd13138">
    <property type="entry name" value="MATE_yoeA_like"/>
    <property type="match status" value="1"/>
</dbReference>
<feature type="transmembrane region" description="Helical" evidence="10">
    <location>
        <begin position="316"/>
        <end position="337"/>
    </location>
</feature>
<feature type="transmembrane region" description="Helical" evidence="10">
    <location>
        <begin position="94"/>
        <end position="115"/>
    </location>
</feature>
<evidence type="ECO:0000256" key="10">
    <source>
        <dbReference type="SAM" id="Phobius"/>
    </source>
</evidence>